<dbReference type="InterPro" id="IPR036271">
    <property type="entry name" value="Tet_transcr_reg_TetR-rel_C_sf"/>
</dbReference>
<dbReference type="PROSITE" id="PS50977">
    <property type="entry name" value="HTH_TETR_2"/>
    <property type="match status" value="1"/>
</dbReference>
<dbReference type="InterPro" id="IPR009057">
    <property type="entry name" value="Homeodomain-like_sf"/>
</dbReference>
<gene>
    <name evidence="6" type="ORF">EOS_34975</name>
</gene>
<evidence type="ECO:0000256" key="1">
    <source>
        <dbReference type="ARBA" id="ARBA00023015"/>
    </source>
</evidence>
<dbReference type="PANTHER" id="PTHR30055:SF234">
    <property type="entry name" value="HTH-TYPE TRANSCRIPTIONAL REGULATOR BETI"/>
    <property type="match status" value="1"/>
</dbReference>
<dbReference type="AlphaFoldDB" id="A0A0J1CMH3"/>
<evidence type="ECO:0000259" key="5">
    <source>
        <dbReference type="PROSITE" id="PS50977"/>
    </source>
</evidence>
<dbReference type="Proteomes" id="UP000035963">
    <property type="component" value="Unassembled WGS sequence"/>
</dbReference>
<dbReference type="InterPro" id="IPR025996">
    <property type="entry name" value="MT1864/Rv1816-like_C"/>
</dbReference>
<dbReference type="GO" id="GO:0000976">
    <property type="term" value="F:transcription cis-regulatory region binding"/>
    <property type="evidence" value="ECO:0007669"/>
    <property type="project" value="TreeGrafter"/>
</dbReference>
<dbReference type="PRINTS" id="PR00455">
    <property type="entry name" value="HTHTETR"/>
</dbReference>
<dbReference type="InterPro" id="IPR050109">
    <property type="entry name" value="HTH-type_TetR-like_transc_reg"/>
</dbReference>
<evidence type="ECO:0000256" key="4">
    <source>
        <dbReference type="PROSITE-ProRule" id="PRU00335"/>
    </source>
</evidence>
<keyword evidence="3" id="KW-0804">Transcription</keyword>
<evidence type="ECO:0000256" key="3">
    <source>
        <dbReference type="ARBA" id="ARBA00023163"/>
    </source>
</evidence>
<sequence length="208" mass="22473">MARSTQHLSNQPLQRSHILDAARSIVVRQGFDALSMRKIAEDVGYSPASLYLHFSGRDAIAHALCIEGHALLLASLHTHDSMLDPGERVKAMAHAYVAFGRAHPEVYRLIFMQNPAYTDAAFSDPEAAGESALSLFTQALASSENPPAAAEIVWTALHGVVSLSLTAAKYLPTPVDVLVDTMLNLCLPGRYVGVKKKSARKRPSARTA</sequence>
<protein>
    <recommendedName>
        <fullName evidence="5">HTH tetR-type domain-containing protein</fullName>
    </recommendedName>
</protein>
<evidence type="ECO:0000313" key="6">
    <source>
        <dbReference type="EMBL" id="KLU21591.1"/>
    </source>
</evidence>
<accession>A0A0J1CMH3</accession>
<dbReference type="PANTHER" id="PTHR30055">
    <property type="entry name" value="HTH-TYPE TRANSCRIPTIONAL REGULATOR RUTR"/>
    <property type="match status" value="1"/>
</dbReference>
<comment type="caution">
    <text evidence="6">The sequence shown here is derived from an EMBL/GenBank/DDBJ whole genome shotgun (WGS) entry which is preliminary data.</text>
</comment>
<feature type="domain" description="HTH tetR-type" evidence="5">
    <location>
        <begin position="12"/>
        <end position="72"/>
    </location>
</feature>
<reference evidence="6 7" key="1">
    <citation type="journal article" date="2015" name="Genome Announc.">
        <title>Draft Genome Sequence of Burkholderia sp. Strain PML1(12), an Ectomycorrhizosphere-Inhabiting Bacterium with Effective Mineral-Weathering Ability.</title>
        <authorList>
            <person name="Uroz S."/>
            <person name="Oger P."/>
        </authorList>
    </citation>
    <scope>NUCLEOTIDE SEQUENCE [LARGE SCALE GENOMIC DNA]</scope>
    <source>
        <strain evidence="7">PML1(12)</strain>
    </source>
</reference>
<dbReference type="SUPFAM" id="SSF48498">
    <property type="entry name" value="Tetracyclin repressor-like, C-terminal domain"/>
    <property type="match status" value="1"/>
</dbReference>
<dbReference type="Gene3D" id="1.10.357.10">
    <property type="entry name" value="Tetracycline Repressor, domain 2"/>
    <property type="match status" value="1"/>
</dbReference>
<dbReference type="SUPFAM" id="SSF46689">
    <property type="entry name" value="Homeodomain-like"/>
    <property type="match status" value="1"/>
</dbReference>
<keyword evidence="7" id="KW-1185">Reference proteome</keyword>
<evidence type="ECO:0000313" key="7">
    <source>
        <dbReference type="Proteomes" id="UP000035963"/>
    </source>
</evidence>
<dbReference type="EMBL" id="AEJF01000210">
    <property type="protein sequence ID" value="KLU21591.1"/>
    <property type="molecule type" value="Genomic_DNA"/>
</dbReference>
<keyword evidence="2 4" id="KW-0238">DNA-binding</keyword>
<dbReference type="GO" id="GO:0003700">
    <property type="term" value="F:DNA-binding transcription factor activity"/>
    <property type="evidence" value="ECO:0007669"/>
    <property type="project" value="TreeGrafter"/>
</dbReference>
<dbReference type="Pfam" id="PF00440">
    <property type="entry name" value="TetR_N"/>
    <property type="match status" value="1"/>
</dbReference>
<name>A0A0J1CMH3_9BURK</name>
<dbReference type="Pfam" id="PF13305">
    <property type="entry name" value="TetR_C_33"/>
    <property type="match status" value="1"/>
</dbReference>
<dbReference type="PATRIC" id="fig|908627.4.peg.7824"/>
<evidence type="ECO:0000256" key="2">
    <source>
        <dbReference type="ARBA" id="ARBA00023125"/>
    </source>
</evidence>
<dbReference type="InterPro" id="IPR001647">
    <property type="entry name" value="HTH_TetR"/>
</dbReference>
<feature type="DNA-binding region" description="H-T-H motif" evidence="4">
    <location>
        <begin position="35"/>
        <end position="54"/>
    </location>
</feature>
<dbReference type="OrthoDB" id="63332at2"/>
<dbReference type="RefSeq" id="WP_047896797.1">
    <property type="nucleotide sequence ID" value="NZ_AEJF01000210.1"/>
</dbReference>
<keyword evidence="1" id="KW-0805">Transcription regulation</keyword>
<organism evidence="6 7">
    <name type="scientific">Caballeronia mineralivorans PML1(12)</name>
    <dbReference type="NCBI Taxonomy" id="908627"/>
    <lineage>
        <taxon>Bacteria</taxon>
        <taxon>Pseudomonadati</taxon>
        <taxon>Pseudomonadota</taxon>
        <taxon>Betaproteobacteria</taxon>
        <taxon>Burkholderiales</taxon>
        <taxon>Burkholderiaceae</taxon>
        <taxon>Caballeronia</taxon>
    </lineage>
</organism>
<proteinExistence type="predicted"/>